<comment type="subcellular location">
    <subcellularLocation>
        <location evidence="1">Cytoplasm</location>
        <location evidence="1">P-body</location>
    </subcellularLocation>
</comment>
<evidence type="ECO:0000256" key="3">
    <source>
        <dbReference type="SAM" id="MobiDB-lite"/>
    </source>
</evidence>
<dbReference type="AlphaFoldDB" id="A0ABD2WSL2"/>
<feature type="compositionally biased region" description="Low complexity" evidence="3">
    <location>
        <begin position="183"/>
        <end position="195"/>
    </location>
</feature>
<keyword evidence="2" id="KW-0963">Cytoplasm</keyword>
<evidence type="ECO:0000256" key="2">
    <source>
        <dbReference type="ARBA" id="ARBA00022490"/>
    </source>
</evidence>
<organism evidence="4 5">
    <name type="scientific">Trichogramma kaykai</name>
    <dbReference type="NCBI Taxonomy" id="54128"/>
    <lineage>
        <taxon>Eukaryota</taxon>
        <taxon>Metazoa</taxon>
        <taxon>Ecdysozoa</taxon>
        <taxon>Arthropoda</taxon>
        <taxon>Hexapoda</taxon>
        <taxon>Insecta</taxon>
        <taxon>Pterygota</taxon>
        <taxon>Neoptera</taxon>
        <taxon>Endopterygota</taxon>
        <taxon>Hymenoptera</taxon>
        <taxon>Apocrita</taxon>
        <taxon>Proctotrupomorpha</taxon>
        <taxon>Chalcidoidea</taxon>
        <taxon>Trichogrammatidae</taxon>
        <taxon>Trichogramma</taxon>
    </lineage>
</organism>
<feature type="region of interest" description="Disordered" evidence="3">
    <location>
        <begin position="96"/>
        <end position="116"/>
    </location>
</feature>
<reference evidence="4 5" key="1">
    <citation type="journal article" date="2024" name="bioRxiv">
        <title>A reference genome for Trichogramma kaykai: A tiny desert-dwelling parasitoid wasp with competing sex-ratio distorters.</title>
        <authorList>
            <person name="Culotta J."/>
            <person name="Lindsey A.R."/>
        </authorList>
    </citation>
    <scope>NUCLEOTIDE SEQUENCE [LARGE SCALE GENOMIC DNA]</scope>
    <source>
        <strain evidence="4 5">KSX58</strain>
    </source>
</reference>
<feature type="compositionally biased region" description="Low complexity" evidence="3">
    <location>
        <begin position="437"/>
        <end position="457"/>
    </location>
</feature>
<dbReference type="Proteomes" id="UP001627154">
    <property type="component" value="Unassembled WGS sequence"/>
</dbReference>
<protein>
    <recommendedName>
        <fullName evidence="6">mRNA decay factor PAT1 domain-containing protein</fullName>
    </recommendedName>
</protein>
<accession>A0ABD2WSL2</accession>
<feature type="compositionally biased region" description="Polar residues" evidence="3">
    <location>
        <begin position="469"/>
        <end position="483"/>
    </location>
</feature>
<dbReference type="PANTHER" id="PTHR21551:SF0">
    <property type="entry name" value="PROTEIN ASSOCIATED WITH TOPO II RELATED-1, ISOFORM A"/>
    <property type="match status" value="1"/>
</dbReference>
<comment type="caution">
    <text evidence="4">The sequence shown here is derived from an EMBL/GenBank/DDBJ whole genome shotgun (WGS) entry which is preliminary data.</text>
</comment>
<sequence>MTADLYMFIDCTEACSLAFSCDCKVDHDSELIREQPMADFFFEFDTSLGAGVDDQSDCFLDDEDLGEDYDALNDETFGSEATGGDWEQAHEKLAQITESNRTKNKKGPKKSEPEIDVASTLSHLVLDEREVTIPKPGVWDSPHFALAPPQIQKPLAALKNACTVEELERDLITNRPPPGLTKPIPSQSQMQQAPASGANLFLGSLSSMNKYPPQTNGGVGSPINQFPSMNNAGLQNLAMPPPQFHQQNARHMPNQPGNMMRYPPMPPPHIMMNQGNQRPPHNNFPMNNFPHPPPNHRPGPMPFMGPDRMHMPLYHNNMLPHPMQHNMHMANQRNQNNHQPFFRDNRFPQQNQNRFFPNQSHPLLHMNHHMNNHHNMHNNVNQYGEYDEYAGLMNNREKQWLNNIQLLQLNTNQPYIDDYYYTVFCDRLNKKNEIKKLNMNNKKSSNGKSSNSSNNNNGFNRDSRDKEQNTTFTKNPNTPMQFENSLGKLQYSSVTAPRKIIDMDVVPNSDPQSALSIQQKDTKKTRQLLLEIERLYMMVLKLEDKSNPLAIIAEQQREQQMRERAQLQALETGKPVPPPEHRDILKEKEELIVQILESLLRLVQDDKFSSFLCIRKGKTLFLRFLACVDVKEQELKLVKLWGAVIKGLAIIGRRDSNLLINLYPEFHKWVDENCISFAMLMNLAKEFIESSSQTASKTNSLAFAFTNKLGISMLSLMIKHAEELSSYEASIPVIFTDLWSRFLKCISQNIPASPTVTPCESIDIELLKTHLRRHGAEKHLDSFELHFSDSNAAR</sequence>
<evidence type="ECO:0008006" key="6">
    <source>
        <dbReference type="Google" id="ProtNLM"/>
    </source>
</evidence>
<feature type="region of interest" description="Disordered" evidence="3">
    <location>
        <begin position="437"/>
        <end position="483"/>
    </location>
</feature>
<evidence type="ECO:0000313" key="4">
    <source>
        <dbReference type="EMBL" id="KAL3395992.1"/>
    </source>
</evidence>
<gene>
    <name evidence="4" type="ORF">TKK_009866</name>
</gene>
<evidence type="ECO:0000313" key="5">
    <source>
        <dbReference type="Proteomes" id="UP001627154"/>
    </source>
</evidence>
<name>A0ABD2WSL2_9HYME</name>
<dbReference type="EMBL" id="JBJJXI010000074">
    <property type="protein sequence ID" value="KAL3395992.1"/>
    <property type="molecule type" value="Genomic_DNA"/>
</dbReference>
<dbReference type="InterPro" id="IPR039900">
    <property type="entry name" value="Pat1-like"/>
</dbReference>
<dbReference type="PANTHER" id="PTHR21551">
    <property type="entry name" value="TOPOISOMERASE II-ASSOCIATED PROTEIN PAT1"/>
    <property type="match status" value="1"/>
</dbReference>
<keyword evidence="5" id="KW-1185">Reference proteome</keyword>
<dbReference type="GO" id="GO:0000932">
    <property type="term" value="C:P-body"/>
    <property type="evidence" value="ECO:0007669"/>
    <property type="project" value="UniProtKB-SubCell"/>
</dbReference>
<feature type="region of interest" description="Disordered" evidence="3">
    <location>
        <begin position="172"/>
        <end position="195"/>
    </location>
</feature>
<evidence type="ECO:0000256" key="1">
    <source>
        <dbReference type="ARBA" id="ARBA00004201"/>
    </source>
</evidence>
<proteinExistence type="predicted"/>